<feature type="domain" description="CENP-V/GFA" evidence="4">
    <location>
        <begin position="6"/>
        <end position="114"/>
    </location>
</feature>
<dbReference type="AlphaFoldDB" id="A0A512NBL9"/>
<sequence>MPSQSYTGGCHCGAVAYTVEVDTEQALKCNCSICTKLGAVWAFAPQAKFKLTKGADEQGDYLFNKKKLHHRFCTSCGIESYANGTGPDGSPMVGINLRCVEGVDVDKLSPRAWDGRSM</sequence>
<dbReference type="PROSITE" id="PS51891">
    <property type="entry name" value="CENP_V_GFA"/>
    <property type="match status" value="1"/>
</dbReference>
<evidence type="ECO:0000313" key="5">
    <source>
        <dbReference type="EMBL" id="GEP56325.1"/>
    </source>
</evidence>
<dbReference type="GO" id="GO:0046872">
    <property type="term" value="F:metal ion binding"/>
    <property type="evidence" value="ECO:0007669"/>
    <property type="project" value="UniProtKB-KW"/>
</dbReference>
<keyword evidence="3" id="KW-0862">Zinc</keyword>
<dbReference type="Proteomes" id="UP000321058">
    <property type="component" value="Unassembled WGS sequence"/>
</dbReference>
<dbReference type="RefSeq" id="WP_147150391.1">
    <property type="nucleotide sequence ID" value="NZ_BKAJ01000061.1"/>
</dbReference>
<dbReference type="Gene3D" id="2.170.150.70">
    <property type="match status" value="1"/>
</dbReference>
<comment type="similarity">
    <text evidence="1">Belongs to the Gfa family.</text>
</comment>
<evidence type="ECO:0000259" key="4">
    <source>
        <dbReference type="PROSITE" id="PS51891"/>
    </source>
</evidence>
<comment type="caution">
    <text evidence="5">The sequence shown here is derived from an EMBL/GenBank/DDBJ whole genome shotgun (WGS) entry which is preliminary data.</text>
</comment>
<gene>
    <name evidence="5" type="ORF">RSO01_34910</name>
</gene>
<protein>
    <submittedName>
        <fullName evidence="5">Aldehyde-activating protein</fullName>
    </submittedName>
</protein>
<keyword evidence="2" id="KW-0479">Metal-binding</keyword>
<dbReference type="PANTHER" id="PTHR28620:SF1">
    <property type="entry name" value="CENP-V_GFA DOMAIN-CONTAINING PROTEIN"/>
    <property type="match status" value="1"/>
</dbReference>
<dbReference type="OrthoDB" id="7159017at2"/>
<dbReference type="EMBL" id="BKAJ01000061">
    <property type="protein sequence ID" value="GEP56325.1"/>
    <property type="molecule type" value="Genomic_DNA"/>
</dbReference>
<reference evidence="5 6" key="1">
    <citation type="submission" date="2019-07" db="EMBL/GenBank/DDBJ databases">
        <title>Whole genome shotgun sequence of Reyranella soli NBRC 108950.</title>
        <authorList>
            <person name="Hosoyama A."/>
            <person name="Uohara A."/>
            <person name="Ohji S."/>
            <person name="Ichikawa N."/>
        </authorList>
    </citation>
    <scope>NUCLEOTIDE SEQUENCE [LARGE SCALE GENOMIC DNA]</scope>
    <source>
        <strain evidence="5 6">NBRC 108950</strain>
    </source>
</reference>
<evidence type="ECO:0000313" key="6">
    <source>
        <dbReference type="Proteomes" id="UP000321058"/>
    </source>
</evidence>
<organism evidence="5 6">
    <name type="scientific">Reyranella soli</name>
    <dbReference type="NCBI Taxonomy" id="1230389"/>
    <lineage>
        <taxon>Bacteria</taxon>
        <taxon>Pseudomonadati</taxon>
        <taxon>Pseudomonadota</taxon>
        <taxon>Alphaproteobacteria</taxon>
        <taxon>Hyphomicrobiales</taxon>
        <taxon>Reyranellaceae</taxon>
        <taxon>Reyranella</taxon>
    </lineage>
</organism>
<accession>A0A512NBL9</accession>
<dbReference type="Pfam" id="PF04828">
    <property type="entry name" value="GFA"/>
    <property type="match status" value="1"/>
</dbReference>
<keyword evidence="6" id="KW-1185">Reference proteome</keyword>
<proteinExistence type="inferred from homology"/>
<dbReference type="InterPro" id="IPR011057">
    <property type="entry name" value="Mss4-like_sf"/>
</dbReference>
<evidence type="ECO:0000256" key="3">
    <source>
        <dbReference type="ARBA" id="ARBA00022833"/>
    </source>
</evidence>
<dbReference type="PANTHER" id="PTHR28620">
    <property type="entry name" value="CENTROMERE PROTEIN V"/>
    <property type="match status" value="1"/>
</dbReference>
<evidence type="ECO:0000256" key="1">
    <source>
        <dbReference type="ARBA" id="ARBA00005495"/>
    </source>
</evidence>
<evidence type="ECO:0000256" key="2">
    <source>
        <dbReference type="ARBA" id="ARBA00022723"/>
    </source>
</evidence>
<name>A0A512NBL9_9HYPH</name>
<dbReference type="InterPro" id="IPR052355">
    <property type="entry name" value="CENP-V-like"/>
</dbReference>
<dbReference type="InterPro" id="IPR006913">
    <property type="entry name" value="CENP-V/GFA"/>
</dbReference>
<dbReference type="GO" id="GO:0016846">
    <property type="term" value="F:carbon-sulfur lyase activity"/>
    <property type="evidence" value="ECO:0007669"/>
    <property type="project" value="InterPro"/>
</dbReference>
<dbReference type="SUPFAM" id="SSF51316">
    <property type="entry name" value="Mss4-like"/>
    <property type="match status" value="1"/>
</dbReference>